<accession>A0A6P2N070</accession>
<organism evidence="1 2">
    <name type="scientific">Burkholderia aenigmatica</name>
    <dbReference type="NCBI Taxonomy" id="2015348"/>
    <lineage>
        <taxon>Bacteria</taxon>
        <taxon>Pseudomonadati</taxon>
        <taxon>Pseudomonadota</taxon>
        <taxon>Betaproteobacteria</taxon>
        <taxon>Burkholderiales</taxon>
        <taxon>Burkholderiaceae</taxon>
        <taxon>Burkholderia</taxon>
        <taxon>Burkholderia cepacia complex</taxon>
    </lineage>
</organism>
<reference evidence="1 2" key="1">
    <citation type="submission" date="2019-09" db="EMBL/GenBank/DDBJ databases">
        <authorList>
            <person name="Depoorter E."/>
        </authorList>
    </citation>
    <scope>NUCLEOTIDE SEQUENCE [LARGE SCALE GENOMIC DNA]</scope>
    <source>
        <strain evidence="1">LMG 13014</strain>
    </source>
</reference>
<proteinExistence type="predicted"/>
<name>A0A6P2N070_9BURK</name>
<dbReference type="EMBL" id="CABVQC010000028">
    <property type="protein sequence ID" value="VWB88294.1"/>
    <property type="molecule type" value="Genomic_DNA"/>
</dbReference>
<dbReference type="RefSeq" id="WP_175023808.1">
    <property type="nucleotide sequence ID" value="NZ_CABVQC010000028.1"/>
</dbReference>
<sequence length="132" mass="14247">MNLHGLVSGVIGTVNPFVPVTLQQSAGTYDTAADGGRTPHYNASPQTVQVQALSAKEIQHLDGLNITGVLRKVYLNGDWRGVYRPGNQGGDRFQFAAAAPVPTTLQGTTWLVVQVLETWPDWCSLAIQLQMS</sequence>
<protein>
    <submittedName>
        <fullName evidence="1">Uncharacterized protein</fullName>
    </submittedName>
</protein>
<evidence type="ECO:0000313" key="1">
    <source>
        <dbReference type="EMBL" id="VWB88294.1"/>
    </source>
</evidence>
<gene>
    <name evidence="1" type="ORF">BLA13014_04086</name>
</gene>
<dbReference type="AlphaFoldDB" id="A0A6P2N070"/>
<evidence type="ECO:0000313" key="2">
    <source>
        <dbReference type="Proteomes" id="UP000494261"/>
    </source>
</evidence>
<dbReference type="Proteomes" id="UP000494261">
    <property type="component" value="Unassembled WGS sequence"/>
</dbReference>